<evidence type="ECO:0000256" key="1">
    <source>
        <dbReference type="ARBA" id="ARBA00004141"/>
    </source>
</evidence>
<comment type="subcellular location">
    <subcellularLocation>
        <location evidence="1">Membrane</location>
        <topology evidence="1">Multi-pass membrane protein</topology>
    </subcellularLocation>
</comment>
<dbReference type="PANTHER" id="PTHR11972">
    <property type="entry name" value="NADPH OXIDASE"/>
    <property type="match status" value="1"/>
</dbReference>
<dbReference type="InterPro" id="IPR017927">
    <property type="entry name" value="FAD-bd_FR_type"/>
</dbReference>
<keyword evidence="3 7" id="KW-1133">Transmembrane helix</keyword>
<name>A0AAD7V2F3_9FUNG</name>
<keyword evidence="4" id="KW-0560">Oxidoreductase</keyword>
<feature type="domain" description="FAD-binding FR-type" evidence="8">
    <location>
        <begin position="301"/>
        <end position="410"/>
    </location>
</feature>
<gene>
    <name evidence="9" type="ORF">O0I10_007479</name>
</gene>
<feature type="transmembrane region" description="Helical" evidence="7">
    <location>
        <begin position="263"/>
        <end position="293"/>
    </location>
</feature>
<feature type="transmembrane region" description="Helical" evidence="7">
    <location>
        <begin position="190"/>
        <end position="211"/>
    </location>
</feature>
<dbReference type="GO" id="GO:0016491">
    <property type="term" value="F:oxidoreductase activity"/>
    <property type="evidence" value="ECO:0007669"/>
    <property type="project" value="UniProtKB-KW"/>
</dbReference>
<dbReference type="SUPFAM" id="SSF63380">
    <property type="entry name" value="Riboflavin synthase domain-like"/>
    <property type="match status" value="1"/>
</dbReference>
<evidence type="ECO:0000256" key="5">
    <source>
        <dbReference type="ARBA" id="ARBA00023065"/>
    </source>
</evidence>
<organism evidence="9 10">
    <name type="scientific">Lichtheimia ornata</name>
    <dbReference type="NCBI Taxonomy" id="688661"/>
    <lineage>
        <taxon>Eukaryota</taxon>
        <taxon>Fungi</taxon>
        <taxon>Fungi incertae sedis</taxon>
        <taxon>Mucoromycota</taxon>
        <taxon>Mucoromycotina</taxon>
        <taxon>Mucoromycetes</taxon>
        <taxon>Mucorales</taxon>
        <taxon>Lichtheimiaceae</taxon>
        <taxon>Lichtheimia</taxon>
    </lineage>
</organism>
<dbReference type="PROSITE" id="PS51384">
    <property type="entry name" value="FAD_FR"/>
    <property type="match status" value="1"/>
</dbReference>
<evidence type="ECO:0000256" key="4">
    <source>
        <dbReference type="ARBA" id="ARBA00023002"/>
    </source>
</evidence>
<dbReference type="InterPro" id="IPR013121">
    <property type="entry name" value="Fe_red_NAD-bd_6"/>
</dbReference>
<evidence type="ECO:0000256" key="6">
    <source>
        <dbReference type="ARBA" id="ARBA00023136"/>
    </source>
</evidence>
<dbReference type="InterPro" id="IPR017938">
    <property type="entry name" value="Riboflavin_synthase-like_b-brl"/>
</dbReference>
<accession>A0AAD7V2F3</accession>
<dbReference type="CDD" id="cd06186">
    <property type="entry name" value="NOX_Duox_like_FAD_NADP"/>
    <property type="match status" value="1"/>
</dbReference>
<dbReference type="InterPro" id="IPR039261">
    <property type="entry name" value="FNR_nucleotide-bd"/>
</dbReference>
<feature type="transmembrane region" description="Helical" evidence="7">
    <location>
        <begin position="122"/>
        <end position="141"/>
    </location>
</feature>
<keyword evidence="2 7" id="KW-0812">Transmembrane</keyword>
<dbReference type="Pfam" id="PF08030">
    <property type="entry name" value="NAD_binding_6"/>
    <property type="match status" value="1"/>
</dbReference>
<evidence type="ECO:0000259" key="8">
    <source>
        <dbReference type="PROSITE" id="PS51384"/>
    </source>
</evidence>
<dbReference type="InterPro" id="IPR013130">
    <property type="entry name" value="Fe3_Rdtase_TM_dom"/>
</dbReference>
<protein>
    <recommendedName>
        <fullName evidence="8">FAD-binding FR-type domain-containing protein</fullName>
    </recommendedName>
</protein>
<dbReference type="SUPFAM" id="SSF52343">
    <property type="entry name" value="Ferredoxin reductase-like, C-terminal NADP-linked domain"/>
    <property type="match status" value="1"/>
</dbReference>
<evidence type="ECO:0000256" key="2">
    <source>
        <dbReference type="ARBA" id="ARBA00022692"/>
    </source>
</evidence>
<dbReference type="InterPro" id="IPR050369">
    <property type="entry name" value="RBOH/FRE"/>
</dbReference>
<evidence type="ECO:0000313" key="9">
    <source>
        <dbReference type="EMBL" id="KAJ8656882.1"/>
    </source>
</evidence>
<comment type="caution">
    <text evidence="9">The sequence shown here is derived from an EMBL/GenBank/DDBJ whole genome shotgun (WGS) entry which is preliminary data.</text>
</comment>
<dbReference type="RefSeq" id="XP_058341795.1">
    <property type="nucleotide sequence ID" value="XM_058487495.1"/>
</dbReference>
<keyword evidence="6 7" id="KW-0472">Membrane</keyword>
<evidence type="ECO:0000256" key="7">
    <source>
        <dbReference type="SAM" id="Phobius"/>
    </source>
</evidence>
<proteinExistence type="predicted"/>
<keyword evidence="5" id="KW-0406">Ion transport</keyword>
<keyword evidence="10" id="KW-1185">Reference proteome</keyword>
<feature type="transmembrane region" description="Helical" evidence="7">
    <location>
        <begin position="69"/>
        <end position="87"/>
    </location>
</feature>
<dbReference type="Pfam" id="PF01794">
    <property type="entry name" value="Ferric_reduct"/>
    <property type="match status" value="1"/>
</dbReference>
<evidence type="ECO:0000256" key="3">
    <source>
        <dbReference type="ARBA" id="ARBA00022989"/>
    </source>
</evidence>
<reference evidence="9 10" key="1">
    <citation type="submission" date="2023-03" db="EMBL/GenBank/DDBJ databases">
        <title>Genome sequence of Lichtheimia ornata CBS 291.66.</title>
        <authorList>
            <person name="Mohabir J.T."/>
            <person name="Shea T.P."/>
            <person name="Kurbessoian T."/>
            <person name="Berby B."/>
            <person name="Fontaine J."/>
            <person name="Livny J."/>
            <person name="Gnirke A."/>
            <person name="Stajich J.E."/>
            <person name="Cuomo C.A."/>
        </authorList>
    </citation>
    <scope>NUCLEOTIDE SEQUENCE [LARGE SCALE GENOMIC DNA]</scope>
    <source>
        <strain evidence="9">CBS 291.66</strain>
    </source>
</reference>
<dbReference type="GO" id="GO:0005886">
    <property type="term" value="C:plasma membrane"/>
    <property type="evidence" value="ECO:0007669"/>
    <property type="project" value="TreeGrafter"/>
</dbReference>
<keyword evidence="5" id="KW-0813">Transport</keyword>
<evidence type="ECO:0000313" key="10">
    <source>
        <dbReference type="Proteomes" id="UP001234581"/>
    </source>
</evidence>
<dbReference type="AlphaFoldDB" id="A0AAD7V2F3"/>
<dbReference type="EMBL" id="JARTCD010000036">
    <property type="protein sequence ID" value="KAJ8656882.1"/>
    <property type="molecule type" value="Genomic_DNA"/>
</dbReference>
<dbReference type="Gene3D" id="3.40.50.80">
    <property type="entry name" value="Nucleotide-binding domain of ferredoxin-NADP reductase (FNR) module"/>
    <property type="match status" value="1"/>
</dbReference>
<dbReference type="GO" id="GO:0006811">
    <property type="term" value="P:monoatomic ion transport"/>
    <property type="evidence" value="ECO:0007669"/>
    <property type="project" value="UniProtKB-KW"/>
</dbReference>
<sequence length="556" mass="63969">MMEGFTKRSLTWIALILFTIVLALQASSYFRLAFSMETNPSTQDDTTANVEVTDAAPTIVRYERDYQTFWHYLASVILLFVCIGLRSQFQQRQGNKRYGVWYCRIRHALEYEYQLLDMRLSLSNTLPMIALFLLNAFHVLVRDRVLVSEHRDLFHQEYANRFAQLAVVNMAVAIALSVRHISTFPNNLQWHLWFASMGGMCALYHACFQLSRNYARHGHLLETLFSNVRYTTGTMMATALISLVFGSHPLVRHASYRLFRISHLAAFAVLVAVGYLHHWAFGLIYVAAAFMWLRDQYWQYVHTAPARVVGFKALPGNIIKLQVHPAFQIPDQQPSQFAFVSWGCSSWMVSKVYAHPFSISRFDRDTIDDTLTFYIRAGGRDTLALHEMAIAGERPSHLRISAPMGHSELENGQQFADFHVVVLVAEGVGITPWISVIQQLGQPNECIKTKKIIVLWTMRDTDTLHAMVDELANVDCTLRVYTTRQSEPDMEEGFDIRHGRPDYATEFEKIRQEYPNTHVALGLCAHGDTMRHCGNLARHYSHPESIWFMKQERFEL</sequence>
<dbReference type="GeneID" id="83214888"/>
<feature type="transmembrane region" description="Helical" evidence="7">
    <location>
        <begin position="161"/>
        <end position="178"/>
    </location>
</feature>
<dbReference type="Proteomes" id="UP001234581">
    <property type="component" value="Unassembled WGS sequence"/>
</dbReference>
<feature type="transmembrane region" description="Helical" evidence="7">
    <location>
        <begin position="231"/>
        <end position="251"/>
    </location>
</feature>